<accession>A0ABQ3A525</accession>
<comment type="caution">
    <text evidence="3">The sequence shown here is derived from an EMBL/GenBank/DDBJ whole genome shotgun (WGS) entry which is preliminary data.</text>
</comment>
<dbReference type="InterPro" id="IPR029063">
    <property type="entry name" value="SAM-dependent_MTases_sf"/>
</dbReference>
<keyword evidence="3" id="KW-0808">Transferase</keyword>
<gene>
    <name evidence="3" type="ORF">GCM10008098_27280</name>
</gene>
<name>A0ABQ3A525_9GAMM</name>
<reference evidence="4" key="1">
    <citation type="journal article" date="2019" name="Int. J. Syst. Evol. Microbiol.">
        <title>The Global Catalogue of Microorganisms (GCM) 10K type strain sequencing project: providing services to taxonomists for standard genome sequencing and annotation.</title>
        <authorList>
            <consortium name="The Broad Institute Genomics Platform"/>
            <consortium name="The Broad Institute Genome Sequencing Center for Infectious Disease"/>
            <person name="Wu L."/>
            <person name="Ma J."/>
        </authorList>
    </citation>
    <scope>NUCLEOTIDE SEQUENCE [LARGE SCALE GENOMIC DNA]</scope>
    <source>
        <strain evidence="4">KCTC 22232</strain>
    </source>
</reference>
<feature type="region of interest" description="Disordered" evidence="1">
    <location>
        <begin position="32"/>
        <end position="56"/>
    </location>
</feature>
<organism evidence="3 4">
    <name type="scientific">Rhodanobacter panaciterrae</name>
    <dbReference type="NCBI Taxonomy" id="490572"/>
    <lineage>
        <taxon>Bacteria</taxon>
        <taxon>Pseudomonadati</taxon>
        <taxon>Pseudomonadota</taxon>
        <taxon>Gammaproteobacteria</taxon>
        <taxon>Lysobacterales</taxon>
        <taxon>Rhodanobacteraceae</taxon>
        <taxon>Rhodanobacter</taxon>
    </lineage>
</organism>
<proteinExistence type="predicted"/>
<keyword evidence="2" id="KW-0732">Signal</keyword>
<keyword evidence="3" id="KW-0489">Methyltransferase</keyword>
<dbReference type="EMBL" id="BMXT01000003">
    <property type="protein sequence ID" value="GGY32359.1"/>
    <property type="molecule type" value="Genomic_DNA"/>
</dbReference>
<evidence type="ECO:0000256" key="2">
    <source>
        <dbReference type="SAM" id="SignalP"/>
    </source>
</evidence>
<dbReference type="Proteomes" id="UP000621898">
    <property type="component" value="Unassembled WGS sequence"/>
</dbReference>
<keyword evidence="4" id="KW-1185">Reference proteome</keyword>
<feature type="chain" id="PRO_5046773768" evidence="2">
    <location>
        <begin position="29"/>
        <end position="313"/>
    </location>
</feature>
<dbReference type="GO" id="GO:0032259">
    <property type="term" value="P:methylation"/>
    <property type="evidence" value="ECO:0007669"/>
    <property type="project" value="UniProtKB-KW"/>
</dbReference>
<evidence type="ECO:0000313" key="4">
    <source>
        <dbReference type="Proteomes" id="UP000621898"/>
    </source>
</evidence>
<protein>
    <submittedName>
        <fullName evidence="3">Methyltransferase</fullName>
    </submittedName>
</protein>
<sequence>MKRGMKATGLGAALLLAMLFGMPVMVNAQVAPTASTEPDQPTDELVPPTSASDFTSSQLDSVLAGSWRSPANRARDVYRHPKATLQFFGIRPDQTVVEITPGGGWYSEILAPLLHDNGHYIAAVQVPAGGGEARRDGDALHQKFSADAAHYGKAKFVEFDPKAPVFGAPGSVDLVLTFRNVHNWIASNKDGADTAPAMFKAFFAVLRPGGVLGVVDHRANDGTSLDAVKQSGYLPTRYVVQLATAAGFTLDESSEINANPKDTKDYPKGVWTLPPTLTLGEQDKAKYLAIGESDRMTLRFIKPAAPAVSASIH</sequence>
<dbReference type="GO" id="GO:0008168">
    <property type="term" value="F:methyltransferase activity"/>
    <property type="evidence" value="ECO:0007669"/>
    <property type="project" value="UniProtKB-KW"/>
</dbReference>
<evidence type="ECO:0000313" key="3">
    <source>
        <dbReference type="EMBL" id="GGY32359.1"/>
    </source>
</evidence>
<feature type="signal peptide" evidence="2">
    <location>
        <begin position="1"/>
        <end position="28"/>
    </location>
</feature>
<dbReference type="Gene3D" id="3.40.50.150">
    <property type="entry name" value="Vaccinia Virus protein VP39"/>
    <property type="match status" value="1"/>
</dbReference>
<dbReference type="SUPFAM" id="SSF53335">
    <property type="entry name" value="S-adenosyl-L-methionine-dependent methyltransferases"/>
    <property type="match status" value="1"/>
</dbReference>
<evidence type="ECO:0000256" key="1">
    <source>
        <dbReference type="SAM" id="MobiDB-lite"/>
    </source>
</evidence>